<evidence type="ECO:0000259" key="9">
    <source>
        <dbReference type="PROSITE" id="PS50109"/>
    </source>
</evidence>
<organism evidence="10 11">
    <name type="scientific">Anoxybacteroides amylolyticum</name>
    <dbReference type="NCBI Taxonomy" id="294699"/>
    <lineage>
        <taxon>Bacteria</taxon>
        <taxon>Bacillati</taxon>
        <taxon>Bacillota</taxon>
        <taxon>Bacilli</taxon>
        <taxon>Bacillales</taxon>
        <taxon>Anoxybacillaceae</taxon>
        <taxon>Anoxybacteroides</taxon>
    </lineage>
</organism>
<dbReference type="InterPro" id="IPR050482">
    <property type="entry name" value="Sensor_HK_TwoCompSys"/>
</dbReference>
<evidence type="ECO:0000256" key="3">
    <source>
        <dbReference type="ARBA" id="ARBA00022679"/>
    </source>
</evidence>
<dbReference type="InterPro" id="IPR036034">
    <property type="entry name" value="PDZ_sf"/>
</dbReference>
<feature type="transmembrane region" description="Helical" evidence="8">
    <location>
        <begin position="358"/>
        <end position="378"/>
    </location>
</feature>
<feature type="transmembrane region" description="Helical" evidence="8">
    <location>
        <begin position="171"/>
        <end position="192"/>
    </location>
</feature>
<evidence type="ECO:0000313" key="10">
    <source>
        <dbReference type="EMBL" id="ANB62254.1"/>
    </source>
</evidence>
<dbReference type="PANTHER" id="PTHR24421">
    <property type="entry name" value="NITRATE/NITRITE SENSOR PROTEIN NARX-RELATED"/>
    <property type="match status" value="1"/>
</dbReference>
<name>A0A167TTB1_9BACL</name>
<proteinExistence type="predicted"/>
<reference evidence="10 11" key="1">
    <citation type="journal article" date="2006" name="Syst. Appl. Microbiol.">
        <title>Anoxybacillus amylolyticus sp. nov., a thermophilic amylase producing bacterium isolated from Mount Rittmann (Antarctica).</title>
        <authorList>
            <person name="Poli A."/>
            <person name="Esposito E."/>
            <person name="Lama L."/>
            <person name="Orlando P."/>
            <person name="Nicolaus G."/>
            <person name="de Appolonia F."/>
            <person name="Gambacorta A."/>
            <person name="Nicolaus B."/>
        </authorList>
    </citation>
    <scope>NUCLEOTIDE SEQUENCE [LARGE SCALE GENOMIC DNA]</scope>
    <source>
        <strain evidence="10 11">DSM 15939</strain>
        <plasmid evidence="11">Plasmid pdsm15939_1</plasmid>
    </source>
</reference>
<feature type="transmembrane region" description="Helical" evidence="8">
    <location>
        <begin position="234"/>
        <end position="256"/>
    </location>
</feature>
<dbReference type="GO" id="GO:0016020">
    <property type="term" value="C:membrane"/>
    <property type="evidence" value="ECO:0007669"/>
    <property type="project" value="InterPro"/>
</dbReference>
<dbReference type="CDD" id="cd16917">
    <property type="entry name" value="HATPase_UhpB-NarQ-NarX-like"/>
    <property type="match status" value="1"/>
</dbReference>
<keyword evidence="8" id="KW-1133">Transmembrane helix</keyword>
<evidence type="ECO:0000256" key="8">
    <source>
        <dbReference type="SAM" id="Phobius"/>
    </source>
</evidence>
<dbReference type="AlphaFoldDB" id="A0A167TTB1"/>
<dbReference type="Pfam" id="PF07730">
    <property type="entry name" value="HisKA_3"/>
    <property type="match status" value="1"/>
</dbReference>
<evidence type="ECO:0000313" key="11">
    <source>
        <dbReference type="Proteomes" id="UP000076865"/>
    </source>
</evidence>
<dbReference type="SMART" id="SM00387">
    <property type="entry name" value="HATPase_c"/>
    <property type="match status" value="1"/>
</dbReference>
<dbReference type="KEGG" id="aamy:GFC30_2979"/>
<dbReference type="GO" id="GO:0046983">
    <property type="term" value="F:protein dimerization activity"/>
    <property type="evidence" value="ECO:0007669"/>
    <property type="project" value="InterPro"/>
</dbReference>
<evidence type="ECO:0000256" key="5">
    <source>
        <dbReference type="ARBA" id="ARBA00022777"/>
    </source>
</evidence>
<feature type="domain" description="Histidine kinase" evidence="9">
    <location>
        <begin position="664"/>
        <end position="752"/>
    </location>
</feature>
<keyword evidence="7" id="KW-0902">Two-component regulatory system</keyword>
<dbReference type="Gene3D" id="3.30.565.10">
    <property type="entry name" value="Histidine kinase-like ATPase, C-terminal domain"/>
    <property type="match status" value="1"/>
</dbReference>
<dbReference type="InterPro" id="IPR003594">
    <property type="entry name" value="HATPase_dom"/>
</dbReference>
<dbReference type="SUPFAM" id="SSF50156">
    <property type="entry name" value="PDZ domain-like"/>
    <property type="match status" value="1"/>
</dbReference>
<protein>
    <recommendedName>
        <fullName evidence="2">histidine kinase</fullName>
        <ecNumber evidence="2">2.7.13.3</ecNumber>
    </recommendedName>
</protein>
<evidence type="ECO:0000256" key="7">
    <source>
        <dbReference type="ARBA" id="ARBA00023012"/>
    </source>
</evidence>
<dbReference type="RefSeq" id="WP_066327497.1">
    <property type="nucleotide sequence ID" value="NZ_CP015439.1"/>
</dbReference>
<keyword evidence="8" id="KW-0812">Transmembrane</keyword>
<keyword evidence="6" id="KW-0067">ATP-binding</keyword>
<dbReference type="Proteomes" id="UP000076865">
    <property type="component" value="Plasmid pDSM15939_1"/>
</dbReference>
<evidence type="ECO:0000256" key="2">
    <source>
        <dbReference type="ARBA" id="ARBA00012438"/>
    </source>
</evidence>
<dbReference type="GO" id="GO:0005524">
    <property type="term" value="F:ATP binding"/>
    <property type="evidence" value="ECO:0007669"/>
    <property type="project" value="UniProtKB-KW"/>
</dbReference>
<evidence type="ECO:0000256" key="6">
    <source>
        <dbReference type="ARBA" id="ARBA00022840"/>
    </source>
</evidence>
<feature type="transmembrane region" description="Helical" evidence="8">
    <location>
        <begin position="268"/>
        <end position="295"/>
    </location>
</feature>
<feature type="transmembrane region" description="Helical" evidence="8">
    <location>
        <begin position="204"/>
        <end position="228"/>
    </location>
</feature>
<dbReference type="InterPro" id="IPR005467">
    <property type="entry name" value="His_kinase_dom"/>
</dbReference>
<keyword evidence="10" id="KW-0614">Plasmid</keyword>
<dbReference type="InterPro" id="IPR036890">
    <property type="entry name" value="HATPase_C_sf"/>
</dbReference>
<evidence type="ECO:0000256" key="4">
    <source>
        <dbReference type="ARBA" id="ARBA00022741"/>
    </source>
</evidence>
<dbReference type="EMBL" id="CP015439">
    <property type="protein sequence ID" value="ANB62254.1"/>
    <property type="molecule type" value="Genomic_DNA"/>
</dbReference>
<dbReference type="PANTHER" id="PTHR24421:SF60">
    <property type="entry name" value="SENSOR HISTIDINE KINASE COMP"/>
    <property type="match status" value="1"/>
</dbReference>
<feature type="transmembrane region" description="Helical" evidence="8">
    <location>
        <begin position="301"/>
        <end position="321"/>
    </location>
</feature>
<keyword evidence="11" id="KW-1185">Reference proteome</keyword>
<gene>
    <name evidence="10" type="ORF">GFC30_2979</name>
</gene>
<comment type="catalytic activity">
    <reaction evidence="1">
        <text>ATP + protein L-histidine = ADP + protein N-phospho-L-histidine.</text>
        <dbReference type="EC" id="2.7.13.3"/>
    </reaction>
</comment>
<feature type="transmembrane region" description="Helical" evidence="8">
    <location>
        <begin position="5"/>
        <end position="23"/>
    </location>
</feature>
<dbReference type="EC" id="2.7.13.3" evidence="2"/>
<keyword evidence="4" id="KW-0547">Nucleotide-binding</keyword>
<dbReference type="SUPFAM" id="SSF55874">
    <property type="entry name" value="ATPase domain of HSP90 chaperone/DNA topoisomerase II/histidine kinase"/>
    <property type="match status" value="1"/>
</dbReference>
<accession>A0A167TTB1</accession>
<dbReference type="PROSITE" id="PS50109">
    <property type="entry name" value="HIS_KIN"/>
    <property type="match status" value="1"/>
</dbReference>
<dbReference type="GO" id="GO:0000155">
    <property type="term" value="F:phosphorelay sensor kinase activity"/>
    <property type="evidence" value="ECO:0007669"/>
    <property type="project" value="InterPro"/>
</dbReference>
<geneLocation type="plasmid" evidence="11">
    <name>pdsm15939_1</name>
</geneLocation>
<keyword evidence="3" id="KW-0808">Transferase</keyword>
<dbReference type="PATRIC" id="fig|294699.3.peg.3070"/>
<keyword evidence="5 10" id="KW-0418">Kinase</keyword>
<dbReference type="Pfam" id="PF02518">
    <property type="entry name" value="HATPase_c"/>
    <property type="match status" value="1"/>
</dbReference>
<keyword evidence="8" id="KW-0472">Membrane</keyword>
<feature type="transmembrane region" description="Helical" evidence="8">
    <location>
        <begin position="111"/>
        <end position="130"/>
    </location>
</feature>
<feature type="transmembrane region" description="Helical" evidence="8">
    <location>
        <begin position="333"/>
        <end position="352"/>
    </location>
</feature>
<evidence type="ECO:0000256" key="1">
    <source>
        <dbReference type="ARBA" id="ARBA00000085"/>
    </source>
</evidence>
<dbReference type="InterPro" id="IPR011712">
    <property type="entry name" value="Sig_transdc_His_kin_sub3_dim/P"/>
</dbReference>
<feature type="transmembrane region" description="Helical" evidence="8">
    <location>
        <begin position="142"/>
        <end position="159"/>
    </location>
</feature>
<sequence>MNRTVIAMIVASILALYLTILNVKHPLIGIGVVENKNGDIIVNDLYEFGWAKKHGIHIHDQVLKVDGKFPLSHFTVQKYKTIEQAKAVTIQRGNQIQTLAIDYQAHGTEQWLYYIILPTCFFLFAVRLSIFLLRLRPDNNSATVLIYLLLSAGLCYISASLSAKQSLFGRQIFSGVFFMLPPLFLHFVYNYFENEKKVWFAKKIVFSLYGFNFVMFVASLISLSFRSISEAEVLLATFFINMVIILALLGKGLVYLKKDEQQNTVKGLLLAIGLSAAPFVLFYSLPVLIIGKWVLPAELTVSFLFALPIVFFYLMATDQLFQLQFSIERLKYFGLFALLLSFFMMIVYNQWIHRSSKWAELVVLFSVVYIIVLATFYIKEWLDRKWRAKLRMQKYFYQESLYRISEQLKKQRTVEGAMYCLEKELHEILDVEKIEVMQSINEPLSFEYNQAHWANIVKKINGAPLSIGRVMEHRSLFVLFIGSFRQTTLWLVGKKKQPIYFHTEQKDWLSAIVYYTSMTMENMLKVEDLLKELDRLKEKEHSISFTRLMFQWSERERKKLAIDLHDILLQDLILLRRKVENLLVQPLYVEDIQKQLNDIDEEILNVIDVTREICHELRPPFLSQMGLKQAITQLIDRFHLRTNIKVEWNVHIQVKLGEEQELAMYRIIQELLNNAVKHSQASTIQLVLDTQDEAVQLRYVDDGIGIEMEKLNHHNGNLGLFGIKERVQGLGGTCKITSSHGSGLEIRITIPL</sequence>
<dbReference type="OrthoDB" id="9781904at2"/>